<dbReference type="EMBL" id="REGN01002227">
    <property type="protein sequence ID" value="RNA29429.1"/>
    <property type="molecule type" value="Genomic_DNA"/>
</dbReference>
<comment type="caution">
    <text evidence="1">The sequence shown here is derived from an EMBL/GenBank/DDBJ whole genome shotgun (WGS) entry which is preliminary data.</text>
</comment>
<organism evidence="1 2">
    <name type="scientific">Brachionus plicatilis</name>
    <name type="common">Marine rotifer</name>
    <name type="synonym">Brachionus muelleri</name>
    <dbReference type="NCBI Taxonomy" id="10195"/>
    <lineage>
        <taxon>Eukaryota</taxon>
        <taxon>Metazoa</taxon>
        <taxon>Spiralia</taxon>
        <taxon>Gnathifera</taxon>
        <taxon>Rotifera</taxon>
        <taxon>Eurotatoria</taxon>
        <taxon>Monogononta</taxon>
        <taxon>Pseudotrocha</taxon>
        <taxon>Ploima</taxon>
        <taxon>Brachionidae</taxon>
        <taxon>Brachionus</taxon>
    </lineage>
</organism>
<proteinExistence type="predicted"/>
<gene>
    <name evidence="1" type="ORF">BpHYR1_032334</name>
</gene>
<dbReference type="Proteomes" id="UP000276133">
    <property type="component" value="Unassembled WGS sequence"/>
</dbReference>
<name>A0A3M7S186_BRAPC</name>
<dbReference type="AlphaFoldDB" id="A0A3M7S186"/>
<accession>A0A3M7S186</accession>
<reference evidence="1 2" key="1">
    <citation type="journal article" date="2018" name="Sci. Rep.">
        <title>Genomic signatures of local adaptation to the degree of environmental predictability in rotifers.</title>
        <authorList>
            <person name="Franch-Gras L."/>
            <person name="Hahn C."/>
            <person name="Garcia-Roger E.M."/>
            <person name="Carmona M.J."/>
            <person name="Serra M."/>
            <person name="Gomez A."/>
        </authorList>
    </citation>
    <scope>NUCLEOTIDE SEQUENCE [LARGE SCALE GENOMIC DNA]</scope>
    <source>
        <strain evidence="1">HYR1</strain>
    </source>
</reference>
<evidence type="ECO:0000313" key="1">
    <source>
        <dbReference type="EMBL" id="RNA29429.1"/>
    </source>
</evidence>
<sequence>MMVVKIFFLGVESRFFVVKSHQKSQRKIKNLEKFNELYRYILISPSIITQHSVFWYVHRSILTSDFKGRPND</sequence>
<keyword evidence="2" id="KW-1185">Reference proteome</keyword>
<evidence type="ECO:0000313" key="2">
    <source>
        <dbReference type="Proteomes" id="UP000276133"/>
    </source>
</evidence>
<protein>
    <submittedName>
        <fullName evidence="1">Uncharacterized protein</fullName>
    </submittedName>
</protein>